<evidence type="ECO:0000256" key="2">
    <source>
        <dbReference type="ARBA" id="ARBA00033214"/>
    </source>
</evidence>
<dbReference type="InParanoid" id="A0A1V9XKM5"/>
<dbReference type="FunFam" id="1.10.10.10:FF:000146">
    <property type="entry name" value="PCI domain-containing protein 2 homolog"/>
    <property type="match status" value="1"/>
</dbReference>
<dbReference type="PANTHER" id="PTHR12732">
    <property type="entry name" value="UNCHARACTERIZED PROTEASOME COMPONENT REGION PCI-CONTAINING"/>
    <property type="match status" value="1"/>
</dbReference>
<evidence type="ECO:0000259" key="4">
    <source>
        <dbReference type="PROSITE" id="PS50250"/>
    </source>
</evidence>
<dbReference type="OrthoDB" id="10252687at2759"/>
<dbReference type="EMBL" id="MNPL01008747">
    <property type="protein sequence ID" value="OQR74090.1"/>
    <property type="molecule type" value="Genomic_DNA"/>
</dbReference>
<dbReference type="Pfam" id="PF01399">
    <property type="entry name" value="PCI"/>
    <property type="match status" value="1"/>
</dbReference>
<dbReference type="FunCoup" id="A0A1V9XKM5">
    <property type="interactions" value="1623"/>
</dbReference>
<name>A0A1V9XKM5_9ACAR</name>
<sequence>MQVDTKLETLSERRALLGAVAVARQRVRAPEFEHRVTAWSRARGSPAGVLAGNSMVALQSNDVTLLQADMALQAYLQGVTSSLRYNEGDHLACLLSLRDPHVENIAESDSIGRLIQKSLRSPWDELVECHVRCVQCAANENFLRAFEEQQALIQSHVMFSSSSLRPTGQAQVLVKILQTQKEENWCLPLMYTACLEIRLLGIKADRQAKLRMKSYKPGELLEKSAESVMNCFRVCASDNRAATKDSKRVGMLHLVNQLFKIYYRVNTLHLCKPLIRAIDNTPFKDEFALSQQVTYRYFVGRKAVFDNDLKEANEYLSFAFNRCHPEARGNIRQILIYLIPVKMLLGYQPSAELLRKHELTKFAPICEAVRKGNVHRFQEELDSNEAYFYGLGVYLILERLRMVLYRNLFKRVYHILGTHQIPIEAFLTVLQLQNVEDIDLEETQCILANLVYQGKIKGYISLQHSKLVVSKQNAFPKLSTII</sequence>
<comment type="similarity">
    <text evidence="1">Belongs to the CSN12 family.</text>
</comment>
<dbReference type="InterPro" id="IPR000717">
    <property type="entry name" value="PCI_dom"/>
</dbReference>
<dbReference type="InterPro" id="IPR036388">
    <property type="entry name" value="WH-like_DNA-bd_sf"/>
</dbReference>
<dbReference type="InterPro" id="IPR045114">
    <property type="entry name" value="Csn12-like"/>
</dbReference>
<proteinExistence type="inferred from homology"/>
<feature type="domain" description="PCI" evidence="4">
    <location>
        <begin position="293"/>
        <end position="474"/>
    </location>
</feature>
<evidence type="ECO:0000313" key="5">
    <source>
        <dbReference type="EMBL" id="OQR74090.1"/>
    </source>
</evidence>
<dbReference type="AlphaFoldDB" id="A0A1V9XKM5"/>
<dbReference type="GO" id="GO:0070390">
    <property type="term" value="C:transcription export complex 2"/>
    <property type="evidence" value="ECO:0007669"/>
    <property type="project" value="TreeGrafter"/>
</dbReference>
<evidence type="ECO:0000313" key="6">
    <source>
        <dbReference type="Proteomes" id="UP000192247"/>
    </source>
</evidence>
<dbReference type="GO" id="GO:0006368">
    <property type="term" value="P:transcription elongation by RNA polymerase II"/>
    <property type="evidence" value="ECO:0007669"/>
    <property type="project" value="TreeGrafter"/>
</dbReference>
<dbReference type="Proteomes" id="UP000192247">
    <property type="component" value="Unassembled WGS sequence"/>
</dbReference>
<dbReference type="GO" id="GO:0016973">
    <property type="term" value="P:poly(A)+ mRNA export from nucleus"/>
    <property type="evidence" value="ECO:0007669"/>
    <property type="project" value="TreeGrafter"/>
</dbReference>
<protein>
    <recommendedName>
        <fullName evidence="3">PCI domain-containing protein 2 homolog</fullName>
    </recommendedName>
    <alternativeName>
        <fullName evidence="2">CSN12-like protein</fullName>
    </alternativeName>
</protein>
<dbReference type="PANTHER" id="PTHR12732:SF0">
    <property type="entry name" value="PCI DOMAIN-CONTAINING PROTEIN 2"/>
    <property type="match status" value="1"/>
</dbReference>
<evidence type="ECO:0000256" key="1">
    <source>
        <dbReference type="ARBA" id="ARBA00025771"/>
    </source>
</evidence>
<dbReference type="GO" id="GO:0000973">
    <property type="term" value="P:post-transcriptional tethering of RNA polymerase II gene DNA at nuclear periphery"/>
    <property type="evidence" value="ECO:0007669"/>
    <property type="project" value="TreeGrafter"/>
</dbReference>
<reference evidence="5 6" key="1">
    <citation type="journal article" date="2017" name="Gigascience">
        <title>Draft genome of the honey bee ectoparasitic mite, Tropilaelaps mercedesae, is shaped by the parasitic life history.</title>
        <authorList>
            <person name="Dong X."/>
            <person name="Armstrong S.D."/>
            <person name="Xia D."/>
            <person name="Makepeace B.L."/>
            <person name="Darby A.C."/>
            <person name="Kadowaki T."/>
        </authorList>
    </citation>
    <scope>NUCLEOTIDE SEQUENCE [LARGE SCALE GENOMIC DNA]</scope>
    <source>
        <strain evidence="5">Wuxi-XJTLU</strain>
    </source>
</reference>
<dbReference type="GO" id="GO:0003690">
    <property type="term" value="F:double-stranded DNA binding"/>
    <property type="evidence" value="ECO:0007669"/>
    <property type="project" value="InterPro"/>
</dbReference>
<evidence type="ECO:0000256" key="3">
    <source>
        <dbReference type="ARBA" id="ARBA00072421"/>
    </source>
</evidence>
<comment type="caution">
    <text evidence="5">The sequence shown here is derived from an EMBL/GenBank/DDBJ whole genome shotgun (WGS) entry which is preliminary data.</text>
</comment>
<accession>A0A1V9XKM5</accession>
<dbReference type="STRING" id="418985.A0A1V9XKM5"/>
<organism evidence="5 6">
    <name type="scientific">Tropilaelaps mercedesae</name>
    <dbReference type="NCBI Taxonomy" id="418985"/>
    <lineage>
        <taxon>Eukaryota</taxon>
        <taxon>Metazoa</taxon>
        <taxon>Ecdysozoa</taxon>
        <taxon>Arthropoda</taxon>
        <taxon>Chelicerata</taxon>
        <taxon>Arachnida</taxon>
        <taxon>Acari</taxon>
        <taxon>Parasitiformes</taxon>
        <taxon>Mesostigmata</taxon>
        <taxon>Gamasina</taxon>
        <taxon>Dermanyssoidea</taxon>
        <taxon>Laelapidae</taxon>
        <taxon>Tropilaelaps</taxon>
    </lineage>
</organism>
<dbReference type="Gene3D" id="1.10.10.10">
    <property type="entry name" value="Winged helix-like DNA-binding domain superfamily/Winged helix DNA-binding domain"/>
    <property type="match status" value="1"/>
</dbReference>
<dbReference type="SMART" id="SM00753">
    <property type="entry name" value="PAM"/>
    <property type="match status" value="1"/>
</dbReference>
<keyword evidence="6" id="KW-1185">Reference proteome</keyword>
<gene>
    <name evidence="5" type="ORF">BIW11_09314</name>
</gene>
<dbReference type="GO" id="GO:0003723">
    <property type="term" value="F:RNA binding"/>
    <property type="evidence" value="ECO:0007669"/>
    <property type="project" value="InterPro"/>
</dbReference>
<dbReference type="PROSITE" id="PS50250">
    <property type="entry name" value="PCI"/>
    <property type="match status" value="1"/>
</dbReference>